<dbReference type="InterPro" id="IPR036191">
    <property type="entry name" value="RRF_sf"/>
</dbReference>
<dbReference type="InterPro" id="IPR023584">
    <property type="entry name" value="Ribosome_recyc_fac_dom"/>
</dbReference>
<feature type="domain" description="Ribosome recycling factor" evidence="2">
    <location>
        <begin position="207"/>
        <end position="355"/>
    </location>
</feature>
<gene>
    <name evidence="3" type="primary">RRF1</name>
    <name evidence="3" type="ORF">Sste5346_000216</name>
</gene>
<dbReference type="Proteomes" id="UP001583186">
    <property type="component" value="Unassembled WGS sequence"/>
</dbReference>
<keyword evidence="4" id="KW-1185">Reference proteome</keyword>
<dbReference type="Gene3D" id="3.30.1360.40">
    <property type="match status" value="1"/>
</dbReference>
<dbReference type="EMBL" id="JAWCUI010000001">
    <property type="protein sequence ID" value="KAL1903588.1"/>
    <property type="molecule type" value="Genomic_DNA"/>
</dbReference>
<evidence type="ECO:0000256" key="1">
    <source>
        <dbReference type="SAM" id="MobiDB-lite"/>
    </source>
</evidence>
<dbReference type="Gene3D" id="1.10.132.20">
    <property type="entry name" value="Ribosome-recycling factor"/>
    <property type="match status" value="1"/>
</dbReference>
<protein>
    <submittedName>
        <fullName evidence="3">Ribosome-recycling factor</fullName>
    </submittedName>
</protein>
<dbReference type="Pfam" id="PF01765">
    <property type="entry name" value="RRF"/>
    <property type="match status" value="1"/>
</dbReference>
<feature type="region of interest" description="Disordered" evidence="1">
    <location>
        <begin position="67"/>
        <end position="141"/>
    </location>
</feature>
<evidence type="ECO:0000259" key="2">
    <source>
        <dbReference type="Pfam" id="PF01765"/>
    </source>
</evidence>
<reference evidence="3 4" key="1">
    <citation type="journal article" date="2024" name="IMA Fungus">
        <title>IMA Genome - F19 : A genome assembly and annotation guide to empower mycologists, including annotated draft genome sequences of Ceratocystis pirilliformis, Diaporthe australafricana, Fusarium ophioides, Paecilomyces lecythidis, and Sporothrix stenoceras.</title>
        <authorList>
            <person name="Aylward J."/>
            <person name="Wilson A.M."/>
            <person name="Visagie C.M."/>
            <person name="Spraker J."/>
            <person name="Barnes I."/>
            <person name="Buitendag C."/>
            <person name="Ceriani C."/>
            <person name="Del Mar Angel L."/>
            <person name="du Plessis D."/>
            <person name="Fuchs T."/>
            <person name="Gasser K."/>
            <person name="Kramer D."/>
            <person name="Li W."/>
            <person name="Munsamy K."/>
            <person name="Piso A."/>
            <person name="Price J.L."/>
            <person name="Sonnekus B."/>
            <person name="Thomas C."/>
            <person name="van der Nest A."/>
            <person name="van Dijk A."/>
            <person name="van Heerden A."/>
            <person name="van Vuuren N."/>
            <person name="Yilmaz N."/>
            <person name="Duong T.A."/>
            <person name="van der Merwe N.A."/>
            <person name="Wingfield M.J."/>
            <person name="Wingfield B.D."/>
        </authorList>
    </citation>
    <scope>NUCLEOTIDE SEQUENCE [LARGE SCALE GENOMIC DNA]</scope>
    <source>
        <strain evidence="3 4">CMW 5346</strain>
    </source>
</reference>
<sequence length="364" mass="39332">MRSIATVQTLAQRGTVGLVRPASAIASSRTLLQAANASPALRKASAPTTLHTNILLVASQRSFSQTAVQLKKGGNKKEDKSSKKEEKLSKKEEKLNKKEEKLSKKDKKDKKGGSSASSSSSAKDDAGDEAGGNHPAADPEDMYNFADVESRWQRSEVHHEEKFKELKRSLTAGAGGLDGDGAVDVDAIGSAPVTVKGGVEGEGGSAVHKADSVVPLSQLAIVIPRAGGRVVELRMHNPSSRKAITSAVQTNPLFQGQQPQPDPNDELVLLIKVGPVNDKVASSAGATAERTRRVTDLANSWREQIRKATGRRQKVHQQWKKDDTVRPDDFYRLEKELTKGQEKRMAKVDAAEKEALKLAEKGRR</sequence>
<accession>A0ABR3ZSC3</accession>
<evidence type="ECO:0000313" key="3">
    <source>
        <dbReference type="EMBL" id="KAL1903588.1"/>
    </source>
</evidence>
<name>A0ABR3ZSC3_9PEZI</name>
<proteinExistence type="predicted"/>
<comment type="caution">
    <text evidence="3">The sequence shown here is derived from an EMBL/GenBank/DDBJ whole genome shotgun (WGS) entry which is preliminary data.</text>
</comment>
<feature type="compositionally biased region" description="Basic and acidic residues" evidence="1">
    <location>
        <begin position="75"/>
        <end position="103"/>
    </location>
</feature>
<dbReference type="SUPFAM" id="SSF55194">
    <property type="entry name" value="Ribosome recycling factor, RRF"/>
    <property type="match status" value="1"/>
</dbReference>
<evidence type="ECO:0000313" key="4">
    <source>
        <dbReference type="Proteomes" id="UP001583186"/>
    </source>
</evidence>
<organism evidence="3 4">
    <name type="scientific">Sporothrix stenoceras</name>
    <dbReference type="NCBI Taxonomy" id="5173"/>
    <lineage>
        <taxon>Eukaryota</taxon>
        <taxon>Fungi</taxon>
        <taxon>Dikarya</taxon>
        <taxon>Ascomycota</taxon>
        <taxon>Pezizomycotina</taxon>
        <taxon>Sordariomycetes</taxon>
        <taxon>Sordariomycetidae</taxon>
        <taxon>Ophiostomatales</taxon>
        <taxon>Ophiostomataceae</taxon>
        <taxon>Sporothrix</taxon>
    </lineage>
</organism>